<dbReference type="InterPro" id="IPR050300">
    <property type="entry name" value="GDXG_lipolytic_enzyme"/>
</dbReference>
<dbReference type="InterPro" id="IPR029058">
    <property type="entry name" value="AB_hydrolase_fold"/>
</dbReference>
<dbReference type="Proteomes" id="UP001595526">
    <property type="component" value="Unassembled WGS sequence"/>
</dbReference>
<dbReference type="Pfam" id="PF20434">
    <property type="entry name" value="BD-FAE"/>
    <property type="match status" value="1"/>
</dbReference>
<dbReference type="SUPFAM" id="SSF53474">
    <property type="entry name" value="alpha/beta-Hydrolases"/>
    <property type="match status" value="1"/>
</dbReference>
<evidence type="ECO:0000313" key="3">
    <source>
        <dbReference type="EMBL" id="MFC3196473.1"/>
    </source>
</evidence>
<evidence type="ECO:0000259" key="2">
    <source>
        <dbReference type="Pfam" id="PF20434"/>
    </source>
</evidence>
<proteinExistence type="predicted"/>
<dbReference type="PANTHER" id="PTHR48081">
    <property type="entry name" value="AB HYDROLASE SUPERFAMILY PROTEIN C4A8.06C"/>
    <property type="match status" value="1"/>
</dbReference>
<dbReference type="GO" id="GO:0016787">
    <property type="term" value="F:hydrolase activity"/>
    <property type="evidence" value="ECO:0007669"/>
    <property type="project" value="UniProtKB-KW"/>
</dbReference>
<accession>A0ABV7JED4</accession>
<evidence type="ECO:0000313" key="4">
    <source>
        <dbReference type="Proteomes" id="UP001595526"/>
    </source>
</evidence>
<dbReference type="PANTHER" id="PTHR48081:SF6">
    <property type="entry name" value="PEPTIDASE S9 PROLYL OLIGOPEPTIDASE CATALYTIC DOMAIN-CONTAINING PROTEIN"/>
    <property type="match status" value="1"/>
</dbReference>
<dbReference type="RefSeq" id="WP_379019218.1">
    <property type="nucleotide sequence ID" value="NZ_JBHRTA010000008.1"/>
</dbReference>
<keyword evidence="1 3" id="KW-0378">Hydrolase</keyword>
<gene>
    <name evidence="3" type="ORF">ACFOET_02480</name>
</gene>
<name>A0ABV7JED4_9SPHI</name>
<comment type="caution">
    <text evidence="3">The sequence shown here is derived from an EMBL/GenBank/DDBJ whole genome shotgun (WGS) entry which is preliminary data.</text>
</comment>
<dbReference type="Gene3D" id="3.40.50.1820">
    <property type="entry name" value="alpha/beta hydrolase"/>
    <property type="match status" value="1"/>
</dbReference>
<protein>
    <submittedName>
        <fullName evidence="3">Alpha/beta hydrolase</fullName>
    </submittedName>
</protein>
<keyword evidence="4" id="KW-1185">Reference proteome</keyword>
<organism evidence="3 4">
    <name type="scientific">Parapedobacter deserti</name>
    <dbReference type="NCBI Taxonomy" id="1912957"/>
    <lineage>
        <taxon>Bacteria</taxon>
        <taxon>Pseudomonadati</taxon>
        <taxon>Bacteroidota</taxon>
        <taxon>Sphingobacteriia</taxon>
        <taxon>Sphingobacteriales</taxon>
        <taxon>Sphingobacteriaceae</taxon>
        <taxon>Parapedobacter</taxon>
    </lineage>
</organism>
<sequence>MEFYDDEWYARRESQGKEIQYIVNGGRVCSGIIRPTLTLFEPSAANKKNIGVIICPGGGYAKLMMDKEGFRIAKSLADCGYTAFVLKYTLPAHGPSDGSPFDPVNDAWSAFHYLKENGNRLGIGLKKIGVMGFSAGGHVASSLATGMGVDHFDNNNINKQRPDFQILVYPVISFQPGIAHLKSKENLLGKSPSRELTEYFSNENHVDEATPPALILHAKDDETVPISHSELYHGALSKKGIATDFIEYEVGGHGFPKTPLYEEWFAECIRWLDYYFGPN</sequence>
<reference evidence="4" key="1">
    <citation type="journal article" date="2019" name="Int. J. Syst. Evol. Microbiol.">
        <title>The Global Catalogue of Microorganisms (GCM) 10K type strain sequencing project: providing services to taxonomists for standard genome sequencing and annotation.</title>
        <authorList>
            <consortium name="The Broad Institute Genomics Platform"/>
            <consortium name="The Broad Institute Genome Sequencing Center for Infectious Disease"/>
            <person name="Wu L."/>
            <person name="Ma J."/>
        </authorList>
    </citation>
    <scope>NUCLEOTIDE SEQUENCE [LARGE SCALE GENOMIC DNA]</scope>
    <source>
        <strain evidence="4">KCTC 52416</strain>
    </source>
</reference>
<evidence type="ECO:0000256" key="1">
    <source>
        <dbReference type="ARBA" id="ARBA00022801"/>
    </source>
</evidence>
<dbReference type="EMBL" id="JBHRTA010000008">
    <property type="protein sequence ID" value="MFC3196473.1"/>
    <property type="molecule type" value="Genomic_DNA"/>
</dbReference>
<dbReference type="InterPro" id="IPR049492">
    <property type="entry name" value="BD-FAE-like_dom"/>
</dbReference>
<feature type="domain" description="BD-FAE-like" evidence="2">
    <location>
        <begin position="39"/>
        <end position="235"/>
    </location>
</feature>